<feature type="region of interest" description="Disordered" evidence="1">
    <location>
        <begin position="1"/>
        <end position="43"/>
    </location>
</feature>
<evidence type="ECO:0000256" key="1">
    <source>
        <dbReference type="SAM" id="MobiDB-lite"/>
    </source>
</evidence>
<gene>
    <name evidence="2" type="ORF">EZS28_053428</name>
</gene>
<sequence length="246" mass="27021">MELGDNEVGGKSAQQEEQRNESTNQKMDIDGNVRGEQEDSGSGIVTRRTELHEITNGRCISTLPSNQLDEISRIETRRMDGEVQDHEQDIGRLEMVGRAGEEQFSEMFCQTHTKVDADDGCIRERMGSDAGINRGTGGSTVCVGRMVRDLAPEEFQLKGTECSTNGNEKVQRDTEGSESIADQDRQYSNGIQREKMERQGGSAAIDEEAEDASNGIGVDNLNGAHSGAAEHNNRHLDYDGDQRGLQ</sequence>
<protein>
    <submittedName>
        <fullName evidence="2">Uncharacterized protein</fullName>
    </submittedName>
</protein>
<evidence type="ECO:0000313" key="3">
    <source>
        <dbReference type="Proteomes" id="UP000324800"/>
    </source>
</evidence>
<organism evidence="2 3">
    <name type="scientific">Streblomastix strix</name>
    <dbReference type="NCBI Taxonomy" id="222440"/>
    <lineage>
        <taxon>Eukaryota</taxon>
        <taxon>Metamonada</taxon>
        <taxon>Preaxostyla</taxon>
        <taxon>Oxymonadida</taxon>
        <taxon>Streblomastigidae</taxon>
        <taxon>Streblomastix</taxon>
    </lineage>
</organism>
<reference evidence="2 3" key="1">
    <citation type="submission" date="2019-03" db="EMBL/GenBank/DDBJ databases">
        <title>Single cell metagenomics reveals metabolic interactions within the superorganism composed of flagellate Streblomastix strix and complex community of Bacteroidetes bacteria on its surface.</title>
        <authorList>
            <person name="Treitli S.C."/>
            <person name="Kolisko M."/>
            <person name="Husnik F."/>
            <person name="Keeling P."/>
            <person name="Hampl V."/>
        </authorList>
    </citation>
    <scope>NUCLEOTIDE SEQUENCE [LARGE SCALE GENOMIC DNA]</scope>
    <source>
        <strain evidence="2">ST1C</strain>
    </source>
</reference>
<name>A0A5J4RDU9_9EUKA</name>
<dbReference type="AlphaFoldDB" id="A0A5J4RDU9"/>
<dbReference type="Proteomes" id="UP000324800">
    <property type="component" value="Unassembled WGS sequence"/>
</dbReference>
<proteinExistence type="predicted"/>
<feature type="region of interest" description="Disordered" evidence="1">
    <location>
        <begin position="160"/>
        <end position="246"/>
    </location>
</feature>
<accession>A0A5J4RDU9</accession>
<feature type="non-terminal residue" evidence="2">
    <location>
        <position position="246"/>
    </location>
</feature>
<feature type="compositionally biased region" description="Basic and acidic residues" evidence="1">
    <location>
        <begin position="27"/>
        <end position="37"/>
    </location>
</feature>
<dbReference type="EMBL" id="SNRW01042714">
    <property type="protein sequence ID" value="KAA6331041.1"/>
    <property type="molecule type" value="Genomic_DNA"/>
</dbReference>
<comment type="caution">
    <text evidence="2">The sequence shown here is derived from an EMBL/GenBank/DDBJ whole genome shotgun (WGS) entry which is preliminary data.</text>
</comment>
<feature type="compositionally biased region" description="Basic and acidic residues" evidence="1">
    <location>
        <begin position="231"/>
        <end position="246"/>
    </location>
</feature>
<evidence type="ECO:0000313" key="2">
    <source>
        <dbReference type="EMBL" id="KAA6331041.1"/>
    </source>
</evidence>